<feature type="transmembrane region" description="Helical" evidence="1">
    <location>
        <begin position="198"/>
        <end position="219"/>
    </location>
</feature>
<dbReference type="GO" id="GO:0004175">
    <property type="term" value="F:endopeptidase activity"/>
    <property type="evidence" value="ECO:0007669"/>
    <property type="project" value="UniProtKB-ARBA"/>
</dbReference>
<dbReference type="PANTHER" id="PTHR35797:SF1">
    <property type="entry name" value="PROTEASE"/>
    <property type="match status" value="1"/>
</dbReference>
<dbReference type="RefSeq" id="WP_018919853.1">
    <property type="nucleotide sequence ID" value="NZ_LR134384.1"/>
</dbReference>
<feature type="transmembrane region" description="Helical" evidence="1">
    <location>
        <begin position="12"/>
        <end position="34"/>
    </location>
</feature>
<proteinExistence type="predicted"/>
<dbReference type="AlphaFoldDB" id="A0A3S4TAJ6"/>
<evidence type="ECO:0000313" key="4">
    <source>
        <dbReference type="Proteomes" id="UP000274578"/>
    </source>
</evidence>
<keyword evidence="1" id="KW-1133">Transmembrane helix</keyword>
<protein>
    <submittedName>
        <fullName evidence="3">CAAX amino terminal protease self- immunity</fullName>
    </submittedName>
</protein>
<dbReference type="KEGG" id="poc:NCTC13071_00990"/>
<feature type="transmembrane region" description="Helical" evidence="1">
    <location>
        <begin position="252"/>
        <end position="268"/>
    </location>
</feature>
<feature type="domain" description="CAAX prenyl protease 2/Lysostaphin resistance protein A-like" evidence="2">
    <location>
        <begin position="132"/>
        <end position="236"/>
    </location>
</feature>
<dbReference type="GO" id="GO:0006508">
    <property type="term" value="P:proteolysis"/>
    <property type="evidence" value="ECO:0007669"/>
    <property type="project" value="UniProtKB-KW"/>
</dbReference>
<accession>A0A3S4TAJ6</accession>
<organism evidence="3 4">
    <name type="scientific">Segatella oris</name>
    <dbReference type="NCBI Taxonomy" id="28135"/>
    <lineage>
        <taxon>Bacteria</taxon>
        <taxon>Pseudomonadati</taxon>
        <taxon>Bacteroidota</taxon>
        <taxon>Bacteroidia</taxon>
        <taxon>Bacteroidales</taxon>
        <taxon>Prevotellaceae</taxon>
        <taxon>Segatella</taxon>
    </lineage>
</organism>
<dbReference type="InterPro" id="IPR003675">
    <property type="entry name" value="Rce1/LyrA-like_dom"/>
</dbReference>
<dbReference type="Pfam" id="PF02517">
    <property type="entry name" value="Rce1-like"/>
    <property type="match status" value="1"/>
</dbReference>
<keyword evidence="3" id="KW-0378">Hydrolase</keyword>
<dbReference type="InterPro" id="IPR042150">
    <property type="entry name" value="MmRce1-like"/>
</dbReference>
<feature type="transmembrane region" description="Helical" evidence="1">
    <location>
        <begin position="46"/>
        <end position="68"/>
    </location>
</feature>
<evidence type="ECO:0000259" key="2">
    <source>
        <dbReference type="Pfam" id="PF02517"/>
    </source>
</evidence>
<keyword evidence="3" id="KW-0645">Protease</keyword>
<keyword evidence="1" id="KW-0472">Membrane</keyword>
<evidence type="ECO:0000256" key="1">
    <source>
        <dbReference type="SAM" id="Phobius"/>
    </source>
</evidence>
<keyword evidence="1" id="KW-0812">Transmembrane</keyword>
<name>A0A3S4TAJ6_9BACT</name>
<gene>
    <name evidence="3" type="ORF">NCTC13071_00990</name>
</gene>
<evidence type="ECO:0000313" key="3">
    <source>
        <dbReference type="EMBL" id="VEH15004.1"/>
    </source>
</evidence>
<feature type="transmembrane region" description="Helical" evidence="1">
    <location>
        <begin position="162"/>
        <end position="178"/>
    </location>
</feature>
<dbReference type="GO" id="GO:0080120">
    <property type="term" value="P:CAAX-box protein maturation"/>
    <property type="evidence" value="ECO:0007669"/>
    <property type="project" value="UniProtKB-ARBA"/>
</dbReference>
<dbReference type="PANTHER" id="PTHR35797">
    <property type="entry name" value="PROTEASE-RELATED"/>
    <property type="match status" value="1"/>
</dbReference>
<dbReference type="EMBL" id="LR134384">
    <property type="protein sequence ID" value="VEH15004.1"/>
    <property type="molecule type" value="Genomic_DNA"/>
</dbReference>
<sequence>MKDDKQEHIILRYRYGLLFYILAAVIPWGFWFVAGHVSHQNEGNEFLSSMLGLVGLCFPLLLAFTFICRDSALRKDAFSRFFNFKARYAGYYIGACTILPISILAAMAISLLFGYSSSQFVITGHYTFTSGVFPVWFLLIMAPVLEELAWHSYGTDCLRSRMNLLYTSLVFAVYWALWHFPLAGIKGYYHANVVHEGALYSINFIVSIIPFVVLMNWLYYKTGRNILVAIVFHITAGYFNEIFATHPDSKCIQTVLLLILAGVVVARNRSFFFDKTLHVELSKP</sequence>
<dbReference type="GeneID" id="85011856"/>
<dbReference type="Proteomes" id="UP000274578">
    <property type="component" value="Chromosome 1"/>
</dbReference>
<feature type="transmembrane region" description="Helical" evidence="1">
    <location>
        <begin position="89"/>
        <end position="113"/>
    </location>
</feature>
<reference evidence="3 4" key="1">
    <citation type="submission" date="2018-12" db="EMBL/GenBank/DDBJ databases">
        <authorList>
            <consortium name="Pathogen Informatics"/>
        </authorList>
    </citation>
    <scope>NUCLEOTIDE SEQUENCE [LARGE SCALE GENOMIC DNA]</scope>
    <source>
        <strain evidence="3 4">NCTC13071</strain>
    </source>
</reference>
<feature type="transmembrane region" description="Helical" evidence="1">
    <location>
        <begin position="226"/>
        <end position="246"/>
    </location>
</feature>